<dbReference type="InterPro" id="IPR007899">
    <property type="entry name" value="CHAD_dom"/>
</dbReference>
<gene>
    <name evidence="2" type="ORF">SAMN05444412_11731</name>
</gene>
<feature type="domain" description="CHAD" evidence="1">
    <location>
        <begin position="25"/>
        <end position="216"/>
    </location>
</feature>
<sequence length="257" mass="30307">MKSLVKYLKKREAEILFLLRKAKEDFTVNDFHKLRVEIKKLNAFFEMVDFCVSGFKRGKKYKPFRLIFKQAGRVRELQVEEEMLSAFFMENSLQDYRLELSRALEKEKESFFSINDQKKQDLLQDKILKTIPFLKKINRKKMAAYMEFAWKKIEKILEQENLLSENLHFLRKRIKKLLYNRVLVSKGGGKKTVSITDDLSDMLGKWNDGQVILNRLEAAMNSGKIKPGELLQIENLKAQIMSNNAQMFDQIKLSIHS</sequence>
<organism evidence="2 3">
    <name type="scientific">Rhodonellum ikkaensis</name>
    <dbReference type="NCBI Taxonomy" id="336829"/>
    <lineage>
        <taxon>Bacteria</taxon>
        <taxon>Pseudomonadati</taxon>
        <taxon>Bacteroidota</taxon>
        <taxon>Cytophagia</taxon>
        <taxon>Cytophagales</taxon>
        <taxon>Cytophagaceae</taxon>
        <taxon>Rhodonellum</taxon>
    </lineage>
</organism>
<evidence type="ECO:0000259" key="1">
    <source>
        <dbReference type="Pfam" id="PF05235"/>
    </source>
</evidence>
<protein>
    <submittedName>
        <fullName evidence="2">CHAD domain-containing protein</fullName>
    </submittedName>
</protein>
<dbReference type="Gene3D" id="1.40.20.10">
    <property type="entry name" value="CHAD domain"/>
    <property type="match status" value="1"/>
</dbReference>
<name>A0A1H3TFH1_9BACT</name>
<dbReference type="Pfam" id="PF05235">
    <property type="entry name" value="CHAD"/>
    <property type="match status" value="1"/>
</dbReference>
<dbReference type="Proteomes" id="UP000199663">
    <property type="component" value="Unassembled WGS sequence"/>
</dbReference>
<accession>A0A1H3TFH1</accession>
<proteinExistence type="predicted"/>
<evidence type="ECO:0000313" key="2">
    <source>
        <dbReference type="EMBL" id="SDZ48850.1"/>
    </source>
</evidence>
<comment type="caution">
    <text evidence="2">The sequence shown here is derived from an EMBL/GenBank/DDBJ whole genome shotgun (WGS) entry which is preliminary data.</text>
</comment>
<reference evidence="2 3" key="1">
    <citation type="submission" date="2016-10" db="EMBL/GenBank/DDBJ databases">
        <authorList>
            <person name="Varghese N."/>
            <person name="Submissions S."/>
        </authorList>
    </citation>
    <scope>NUCLEOTIDE SEQUENCE [LARGE SCALE GENOMIC DNA]</scope>
    <source>
        <strain evidence="2 3">DSM 17997</strain>
    </source>
</reference>
<keyword evidence="3" id="KW-1185">Reference proteome</keyword>
<evidence type="ECO:0000313" key="3">
    <source>
        <dbReference type="Proteomes" id="UP000199663"/>
    </source>
</evidence>
<dbReference type="EMBL" id="FNQC01000017">
    <property type="protein sequence ID" value="SDZ48850.1"/>
    <property type="molecule type" value="Genomic_DNA"/>
</dbReference>
<dbReference type="InterPro" id="IPR038186">
    <property type="entry name" value="CHAD_dom_sf"/>
</dbReference>